<evidence type="ECO:0000256" key="1">
    <source>
        <dbReference type="SAM" id="MobiDB-lite"/>
    </source>
</evidence>
<dbReference type="AlphaFoldDB" id="A0A2A9E3L8"/>
<dbReference type="EMBL" id="PDJG01000001">
    <property type="protein sequence ID" value="PFG32832.1"/>
    <property type="molecule type" value="Genomic_DNA"/>
</dbReference>
<comment type="caution">
    <text evidence="2">The sequence shown here is derived from an EMBL/GenBank/DDBJ whole genome shotgun (WGS) entry which is preliminary data.</text>
</comment>
<name>A0A2A9E3L8_9MICO</name>
<accession>A0A2A9E3L8</accession>
<reference evidence="2 3" key="1">
    <citation type="submission" date="2017-10" db="EMBL/GenBank/DDBJ databases">
        <title>Sequencing the genomes of 1000 actinobacteria strains.</title>
        <authorList>
            <person name="Klenk H.-P."/>
        </authorList>
    </citation>
    <scope>NUCLEOTIDE SEQUENCE [LARGE SCALE GENOMIC DNA]</scope>
    <source>
        <strain evidence="2 3">DSM 18966</strain>
    </source>
</reference>
<dbReference type="Proteomes" id="UP000225548">
    <property type="component" value="Unassembled WGS sequence"/>
</dbReference>
<evidence type="ECO:0000313" key="2">
    <source>
        <dbReference type="EMBL" id="PFG32832.1"/>
    </source>
</evidence>
<feature type="region of interest" description="Disordered" evidence="1">
    <location>
        <begin position="1"/>
        <end position="21"/>
    </location>
</feature>
<keyword evidence="3" id="KW-1185">Reference proteome</keyword>
<gene>
    <name evidence="2" type="ORF">ATL42_0680</name>
</gene>
<sequence>MGATTIQRVAADGAASTQSRSAVHVGHCPIGVVAREISAAPAALAAPRARGIRVVHRRSHR</sequence>
<proteinExistence type="predicted"/>
<protein>
    <submittedName>
        <fullName evidence="2">Uncharacterized protein</fullName>
    </submittedName>
</protein>
<evidence type="ECO:0000313" key="3">
    <source>
        <dbReference type="Proteomes" id="UP000225548"/>
    </source>
</evidence>
<organism evidence="2 3">
    <name type="scientific">Sanguibacter antarcticus</name>
    <dbReference type="NCBI Taxonomy" id="372484"/>
    <lineage>
        <taxon>Bacteria</taxon>
        <taxon>Bacillati</taxon>
        <taxon>Actinomycetota</taxon>
        <taxon>Actinomycetes</taxon>
        <taxon>Micrococcales</taxon>
        <taxon>Sanguibacteraceae</taxon>
        <taxon>Sanguibacter</taxon>
    </lineage>
</organism>